<dbReference type="InterPro" id="IPR000653">
    <property type="entry name" value="DegT/StrS_aminotransferase"/>
</dbReference>
<dbReference type="GO" id="GO:0030170">
    <property type="term" value="F:pyridoxal phosphate binding"/>
    <property type="evidence" value="ECO:0007669"/>
    <property type="project" value="TreeGrafter"/>
</dbReference>
<proteinExistence type="inferred from homology"/>
<dbReference type="PANTHER" id="PTHR30244">
    <property type="entry name" value="TRANSAMINASE"/>
    <property type="match status" value="1"/>
</dbReference>
<dbReference type="InterPro" id="IPR015422">
    <property type="entry name" value="PyrdxlP-dep_Trfase_small"/>
</dbReference>
<accession>A0A831LTN6</accession>
<dbReference type="InterPro" id="IPR015424">
    <property type="entry name" value="PyrdxlP-dep_Trfase"/>
</dbReference>
<comment type="caution">
    <text evidence="4">The sequence shown here is derived from an EMBL/GenBank/DDBJ whole genome shotgun (WGS) entry which is preliminary data.</text>
</comment>
<protein>
    <submittedName>
        <fullName evidence="4">Aminotransferase DegT</fullName>
    </submittedName>
</protein>
<comment type="similarity">
    <text evidence="3">Belongs to the DegT/DnrJ/EryC1 family.</text>
</comment>
<dbReference type="PANTHER" id="PTHR30244:SF30">
    <property type="entry name" value="BLR5990 PROTEIN"/>
    <property type="match status" value="1"/>
</dbReference>
<reference evidence="4" key="1">
    <citation type="journal article" date="2020" name="mSystems">
        <title>Genome- and Community-Level Interaction Insights into Carbon Utilization and Element Cycling Functions of Hydrothermarchaeota in Hydrothermal Sediment.</title>
        <authorList>
            <person name="Zhou Z."/>
            <person name="Liu Y."/>
            <person name="Xu W."/>
            <person name="Pan J."/>
            <person name="Luo Z.H."/>
            <person name="Li M."/>
        </authorList>
    </citation>
    <scope>NUCLEOTIDE SEQUENCE [LARGE SCALE GENOMIC DNA]</scope>
    <source>
        <strain evidence="4">SpSt-1217</strain>
    </source>
</reference>
<dbReference type="Gene3D" id="3.90.1150.10">
    <property type="entry name" value="Aspartate Aminotransferase, domain 1"/>
    <property type="match status" value="1"/>
</dbReference>
<keyword evidence="4" id="KW-0032">Aminotransferase</keyword>
<dbReference type="AlphaFoldDB" id="A0A831LTN6"/>
<dbReference type="Pfam" id="PF01041">
    <property type="entry name" value="DegT_DnrJ_EryC1"/>
    <property type="match status" value="2"/>
</dbReference>
<dbReference type="EMBL" id="DSDK01000311">
    <property type="protein sequence ID" value="HDR51085.1"/>
    <property type="molecule type" value="Genomic_DNA"/>
</dbReference>
<evidence type="ECO:0000256" key="1">
    <source>
        <dbReference type="PIRSR" id="PIRSR000390-1"/>
    </source>
</evidence>
<dbReference type="GO" id="GO:0000271">
    <property type="term" value="P:polysaccharide biosynthetic process"/>
    <property type="evidence" value="ECO:0007669"/>
    <property type="project" value="TreeGrafter"/>
</dbReference>
<name>A0A831LTN6_9BACT</name>
<dbReference type="Gene3D" id="3.40.640.10">
    <property type="entry name" value="Type I PLP-dependent aspartate aminotransferase-like (Major domain)"/>
    <property type="match status" value="1"/>
</dbReference>
<sequence length="423" mass="47030">MSKYSQITSFIRSVFQEPEAFIPLHDPRFIGNEKRYLNECIDSNFVSSVGKFVGQMEQQCAEYTGAKYAVAAMNGTAALHIALQLAGVQREDEVLTQALTFIATANAISYTGAHPVFLDVDRETLGLSPTAVEAWLEENAEMREISKQSSSFNEDFSLSPFGGTEGGSGLPPLGELKGAFNKTTNRRIAACVPMHTFGHPVKLDELKAVLDKYNIPLIEDAAESIGSSFKNRQTGTFGKMGILSFNGNKLITTGGGGMILTDDEELAKLAKHITTTAKIPHAWEFRHDMIGYNYRMTNIQAALGCAQMEQLDYFIGLKRQLAEQYKTFFANTEFDFFTEPENCTSNYWLNAVITKDRQQRDELLEYTNNNGIMTRPVWELMNRLPMFNRFQTDGLENAQWLADRIVNIPSGAPIPGYGKGGAV</sequence>
<evidence type="ECO:0000313" key="4">
    <source>
        <dbReference type="EMBL" id="HDR51085.1"/>
    </source>
</evidence>
<dbReference type="Proteomes" id="UP000886047">
    <property type="component" value="Unassembled WGS sequence"/>
</dbReference>
<keyword evidence="4" id="KW-0808">Transferase</keyword>
<organism evidence="4">
    <name type="scientific">Mariniphaga anaerophila</name>
    <dbReference type="NCBI Taxonomy" id="1484053"/>
    <lineage>
        <taxon>Bacteria</taxon>
        <taxon>Pseudomonadati</taxon>
        <taxon>Bacteroidota</taxon>
        <taxon>Bacteroidia</taxon>
        <taxon>Marinilabiliales</taxon>
        <taxon>Prolixibacteraceae</taxon>
        <taxon>Mariniphaga</taxon>
    </lineage>
</organism>
<dbReference type="InterPro" id="IPR015421">
    <property type="entry name" value="PyrdxlP-dep_Trfase_major"/>
</dbReference>
<dbReference type="GO" id="GO:0008483">
    <property type="term" value="F:transaminase activity"/>
    <property type="evidence" value="ECO:0007669"/>
    <property type="project" value="UniProtKB-KW"/>
</dbReference>
<evidence type="ECO:0000256" key="2">
    <source>
        <dbReference type="PIRSR" id="PIRSR000390-2"/>
    </source>
</evidence>
<dbReference type="PIRSF" id="PIRSF000390">
    <property type="entry name" value="PLP_StrS"/>
    <property type="match status" value="1"/>
</dbReference>
<feature type="modified residue" description="N6-(pyridoxal phosphate)lysine" evidence="2">
    <location>
        <position position="249"/>
    </location>
</feature>
<dbReference type="SUPFAM" id="SSF53383">
    <property type="entry name" value="PLP-dependent transferases"/>
    <property type="match status" value="1"/>
</dbReference>
<evidence type="ECO:0000256" key="3">
    <source>
        <dbReference type="RuleBase" id="RU004508"/>
    </source>
</evidence>
<gene>
    <name evidence="4" type="ORF">ENN90_05600</name>
</gene>
<dbReference type="CDD" id="cd00616">
    <property type="entry name" value="AHBA_syn"/>
    <property type="match status" value="1"/>
</dbReference>
<feature type="active site" description="Proton acceptor" evidence="1">
    <location>
        <position position="249"/>
    </location>
</feature>
<keyword evidence="2 3" id="KW-0663">Pyridoxal phosphate</keyword>